<reference evidence="4 5" key="1">
    <citation type="submission" date="2017-11" db="EMBL/GenBank/DDBJ databases">
        <title>De-novo sequencing of pomegranate (Punica granatum L.) genome.</title>
        <authorList>
            <person name="Akparov Z."/>
            <person name="Amiraslanov A."/>
            <person name="Hajiyeva S."/>
            <person name="Abbasov M."/>
            <person name="Kaur K."/>
            <person name="Hamwieh A."/>
            <person name="Solovyev V."/>
            <person name="Salamov A."/>
            <person name="Braich B."/>
            <person name="Kosarev P."/>
            <person name="Mahmoud A."/>
            <person name="Hajiyev E."/>
            <person name="Babayeva S."/>
            <person name="Izzatullayeva V."/>
            <person name="Mammadov A."/>
            <person name="Mammadov A."/>
            <person name="Sharifova S."/>
            <person name="Ojaghi J."/>
            <person name="Eynullazada K."/>
            <person name="Bayramov B."/>
            <person name="Abdulazimova A."/>
            <person name="Shahmuradov I."/>
        </authorList>
    </citation>
    <scope>NUCLEOTIDE SEQUENCE [LARGE SCALE GENOMIC DNA]</scope>
    <source>
        <strain evidence="5">cv. AG2017</strain>
        <tissue evidence="4">Leaf</tissue>
    </source>
</reference>
<evidence type="ECO:0000256" key="1">
    <source>
        <dbReference type="ARBA" id="ARBA00007240"/>
    </source>
</evidence>
<dbReference type="EMBL" id="PGOL01000756">
    <property type="protein sequence ID" value="PKI65361.1"/>
    <property type="molecule type" value="Genomic_DNA"/>
</dbReference>
<evidence type="ECO:0000256" key="2">
    <source>
        <dbReference type="ARBA" id="ARBA00023277"/>
    </source>
</evidence>
<sequence length="426" mass="47503">MTTVAVPSIKEGCFMVRGKAVLHGVPQNVSVKPVTLQSVFIGAKSTSPSSHHIFTLGHLEISKFLFLFRAKIWWMIPRVGESANQIPVETQMLLQGARRDSAVDDGMSPDGNPESRFYILMLPVLDGDTNVQTTEALESVLVNSGDNLFEVIKDSIKCVIALALLGGCSPRFLIIDDGWQDTFNEFQKEGEPFIQGTQQYEFIDIIKGKYGLKFMYMWHALLGYWGGLHLASNNLKKYNPRLVFPIQSDGNTANLRDIAMDCIEKYGTRIIGIERVHDFYDDLHGYLVSCGVDGVKGALEQSVARNFKDNSVIFCMSHSYDSIFNSKKSAVARASEDFMPRESTFQTLHVTSVAFNGLLLGEVMVPDWDMFQTVHDKAEFHAAARAAGSCPVYISNKPWNHDFKILEKLVLPDGSVLRAKYAGRPT</sequence>
<dbReference type="Pfam" id="PF05691">
    <property type="entry name" value="Raffinose_syn"/>
    <property type="match status" value="3"/>
</dbReference>
<accession>A0A2I0K9Z7</accession>
<organism evidence="4 5">
    <name type="scientific">Punica granatum</name>
    <name type="common">Pomegranate</name>
    <dbReference type="NCBI Taxonomy" id="22663"/>
    <lineage>
        <taxon>Eukaryota</taxon>
        <taxon>Viridiplantae</taxon>
        <taxon>Streptophyta</taxon>
        <taxon>Embryophyta</taxon>
        <taxon>Tracheophyta</taxon>
        <taxon>Spermatophyta</taxon>
        <taxon>Magnoliopsida</taxon>
        <taxon>eudicotyledons</taxon>
        <taxon>Gunneridae</taxon>
        <taxon>Pentapetalae</taxon>
        <taxon>rosids</taxon>
        <taxon>malvids</taxon>
        <taxon>Myrtales</taxon>
        <taxon>Lythraceae</taxon>
        <taxon>Punica</taxon>
    </lineage>
</organism>
<dbReference type="Proteomes" id="UP000233551">
    <property type="component" value="Unassembled WGS sequence"/>
</dbReference>
<comment type="similarity">
    <text evidence="1">Belongs to the glycosyl hydrolases 36 family.</text>
</comment>
<name>A0A2I0K9Z7_PUNGR</name>
<evidence type="ECO:0000256" key="3">
    <source>
        <dbReference type="ARBA" id="ARBA00025404"/>
    </source>
</evidence>
<dbReference type="AlphaFoldDB" id="A0A2I0K9Z7"/>
<dbReference type="STRING" id="22663.A0A2I0K9Z7"/>
<dbReference type="SUPFAM" id="SSF51445">
    <property type="entry name" value="(Trans)glycosidases"/>
    <property type="match status" value="1"/>
</dbReference>
<evidence type="ECO:0000313" key="4">
    <source>
        <dbReference type="EMBL" id="PKI65361.1"/>
    </source>
</evidence>
<dbReference type="PANTHER" id="PTHR31268:SF10">
    <property type="entry name" value="GALACTINOL--SUCROSE GALACTOSYLTRANSFERASE"/>
    <property type="match status" value="1"/>
</dbReference>
<gene>
    <name evidence="4" type="ORF">CRG98_014243</name>
</gene>
<keyword evidence="2" id="KW-0119">Carbohydrate metabolism</keyword>
<dbReference type="PANTHER" id="PTHR31268">
    <property type="match status" value="1"/>
</dbReference>
<comment type="caution">
    <text evidence="4">The sequence shown here is derived from an EMBL/GenBank/DDBJ whole genome shotgun (WGS) entry which is preliminary data.</text>
</comment>
<dbReference type="InterPro" id="IPR017853">
    <property type="entry name" value="GH"/>
</dbReference>
<comment type="function">
    <text evidence="3">Transglycosidase operating by a ping-pong reaction mechanism. Involved in the synthesis of raffinose, a major soluble carbohydrate in seeds, roots and tubers.</text>
</comment>
<protein>
    <submittedName>
        <fullName evidence="4">Uncharacterized protein</fullName>
    </submittedName>
</protein>
<keyword evidence="5" id="KW-1185">Reference proteome</keyword>
<dbReference type="InterPro" id="IPR008811">
    <property type="entry name" value="Glycosyl_hydrolases_36"/>
</dbReference>
<evidence type="ECO:0000313" key="5">
    <source>
        <dbReference type="Proteomes" id="UP000233551"/>
    </source>
</evidence>
<proteinExistence type="inferred from homology"/>